<accession>A0A382QK23</accession>
<dbReference type="EMBL" id="UINC01114741">
    <property type="protein sequence ID" value="SVC85260.1"/>
    <property type="molecule type" value="Genomic_DNA"/>
</dbReference>
<dbReference type="AlphaFoldDB" id="A0A382QK23"/>
<proteinExistence type="predicted"/>
<organism evidence="2">
    <name type="scientific">marine metagenome</name>
    <dbReference type="NCBI Taxonomy" id="408172"/>
    <lineage>
        <taxon>unclassified sequences</taxon>
        <taxon>metagenomes</taxon>
        <taxon>ecological metagenomes</taxon>
    </lineage>
</organism>
<evidence type="ECO:0000313" key="2">
    <source>
        <dbReference type="EMBL" id="SVC85260.1"/>
    </source>
</evidence>
<dbReference type="PANTHER" id="PTHR32487:SF0">
    <property type="entry name" value="3-OXO-DELTA(4,5)-STEROID 5-BETA-REDUCTASE"/>
    <property type="match status" value="1"/>
</dbReference>
<feature type="domain" description="PRISE-like Rossmann-fold" evidence="1">
    <location>
        <begin position="87"/>
        <end position="290"/>
    </location>
</feature>
<dbReference type="InterPro" id="IPR036291">
    <property type="entry name" value="NAD(P)-bd_dom_sf"/>
</dbReference>
<dbReference type="Gene3D" id="3.40.50.720">
    <property type="entry name" value="NAD(P)-binding Rossmann-like Domain"/>
    <property type="match status" value="1"/>
</dbReference>
<evidence type="ECO:0000259" key="1">
    <source>
        <dbReference type="Pfam" id="PF22917"/>
    </source>
</evidence>
<dbReference type="SUPFAM" id="SSF51735">
    <property type="entry name" value="NAD(P)-binding Rossmann-fold domains"/>
    <property type="match status" value="1"/>
</dbReference>
<protein>
    <recommendedName>
        <fullName evidence="1">PRISE-like Rossmann-fold domain-containing protein</fullName>
    </recommendedName>
</protein>
<dbReference type="PANTHER" id="PTHR32487">
    <property type="entry name" value="3-OXO-DELTA(4,5)-STEROID 5-BETA-REDUCTASE"/>
    <property type="match status" value="1"/>
</dbReference>
<gene>
    <name evidence="2" type="ORF">METZ01_LOCUS338114</name>
</gene>
<name>A0A382QK23_9ZZZZ</name>
<sequence>MSGSIVIFGPSGLVGGAALRHFDALPDWNVTALSRRPPAFDHGARFIPLDLMDRTTCEDVLRQLSDTTHIIYTALYEQQDVIRGWRAQEQMETNAAMLRNALEPLDAVAKGLCHISLFQGTKAYGAHLRPPPVPARERWERNDHQNFYWYQEDFVRDQQKGKPWYWTFLRPQTIFGFALDAPLNILLAMAVYAVIRRAEGLPLCHPGGGGYVTEAIDTRLIARCLEWATKADTARNEIFNITNGDSITFPGLWPTLARHFGMQMGEPEPQRLQEIMPTKAHIWEQIAKEHQLRPVPYEKLVGPSWQFADFNFAAGKNPAP</sequence>
<dbReference type="CDD" id="cd08948">
    <property type="entry name" value="5beta-POR_like_SDR_a"/>
    <property type="match status" value="1"/>
</dbReference>
<dbReference type="InterPro" id="IPR055222">
    <property type="entry name" value="PRISE-like_Rossmann-fold"/>
</dbReference>
<reference evidence="2" key="1">
    <citation type="submission" date="2018-05" db="EMBL/GenBank/DDBJ databases">
        <authorList>
            <person name="Lanie J.A."/>
            <person name="Ng W.-L."/>
            <person name="Kazmierczak K.M."/>
            <person name="Andrzejewski T.M."/>
            <person name="Davidsen T.M."/>
            <person name="Wayne K.J."/>
            <person name="Tettelin H."/>
            <person name="Glass J.I."/>
            <person name="Rusch D."/>
            <person name="Podicherti R."/>
            <person name="Tsui H.-C.T."/>
            <person name="Winkler M.E."/>
        </authorList>
    </citation>
    <scope>NUCLEOTIDE SEQUENCE</scope>
</reference>
<feature type="non-terminal residue" evidence="2">
    <location>
        <position position="320"/>
    </location>
</feature>
<dbReference type="Pfam" id="PF22917">
    <property type="entry name" value="PRISE"/>
    <property type="match status" value="1"/>
</dbReference>